<keyword evidence="3" id="KW-1185">Reference proteome</keyword>
<gene>
    <name evidence="2" type="ORF">VNO77_09834</name>
</gene>
<dbReference type="GO" id="GO:0010274">
    <property type="term" value="P:hydrotropism"/>
    <property type="evidence" value="ECO:0007669"/>
    <property type="project" value="InterPro"/>
</dbReference>
<dbReference type="Pfam" id="PF04759">
    <property type="entry name" value="DUF617"/>
    <property type="match status" value="1"/>
</dbReference>
<dbReference type="PANTHER" id="PTHR31696:SF4">
    <property type="entry name" value="OS08G0171800 PROTEIN"/>
    <property type="match status" value="1"/>
</dbReference>
<dbReference type="Proteomes" id="UP001367508">
    <property type="component" value="Unassembled WGS sequence"/>
</dbReference>
<name>A0AAN9QUF3_CANGL</name>
<proteinExistence type="predicted"/>
<comment type="caution">
    <text evidence="2">The sequence shown here is derived from an EMBL/GenBank/DDBJ whole genome shotgun (WGS) entry which is preliminary data.</text>
</comment>
<dbReference type="PANTHER" id="PTHR31696">
    <property type="entry name" value="PROTEIN MIZU-KUSSEI 1"/>
    <property type="match status" value="1"/>
</dbReference>
<protein>
    <submittedName>
        <fullName evidence="2">Uncharacterized protein</fullName>
    </submittedName>
</protein>
<dbReference type="EMBL" id="JAYMYQ010000002">
    <property type="protein sequence ID" value="KAK7350840.1"/>
    <property type="molecule type" value="Genomic_DNA"/>
</dbReference>
<feature type="region of interest" description="Disordered" evidence="1">
    <location>
        <begin position="35"/>
        <end position="91"/>
    </location>
</feature>
<sequence length="393" mass="43562">MFLRLCFSTHATSFSRIGTNGGERIGRKKGEVFVEDLGEVHENRPMGEPGSTSPTPSSRTSEEASSPTLAPTPPPPPPTQTISLVQPSQKKKHKPKVIRVFRSVFRSFPIITPSVCKFPLLPPDANHKNVNSVNNGHKISGTLFGYHKGRVSLSVQENPRCLPSLVVELSMQTNMLQKELSGGMVRIALECEKRPDKDKTKMINEPLWTMYCNGKKSGYGVRREATDEDLYVMELLKAVSMGAGVLPLRSDVDDVDGGELAYMRATFDHVVGSKDSETLYMLSPEGNTGPDLTIFFVRIYLRVPIIATTELVTRNSRAKQILKVLLKLEHMNIIKKWNALKIGNAVAVAHKARLHYYLVCLGSNSHDRVVVVMCSRVSCHYSNLGSLPCLFLS</sequence>
<dbReference type="AlphaFoldDB" id="A0AAN9QUF3"/>
<organism evidence="2 3">
    <name type="scientific">Canavalia gladiata</name>
    <name type="common">Sword bean</name>
    <name type="synonym">Dolichos gladiatus</name>
    <dbReference type="NCBI Taxonomy" id="3824"/>
    <lineage>
        <taxon>Eukaryota</taxon>
        <taxon>Viridiplantae</taxon>
        <taxon>Streptophyta</taxon>
        <taxon>Embryophyta</taxon>
        <taxon>Tracheophyta</taxon>
        <taxon>Spermatophyta</taxon>
        <taxon>Magnoliopsida</taxon>
        <taxon>eudicotyledons</taxon>
        <taxon>Gunneridae</taxon>
        <taxon>Pentapetalae</taxon>
        <taxon>rosids</taxon>
        <taxon>fabids</taxon>
        <taxon>Fabales</taxon>
        <taxon>Fabaceae</taxon>
        <taxon>Papilionoideae</taxon>
        <taxon>50 kb inversion clade</taxon>
        <taxon>NPAAA clade</taxon>
        <taxon>indigoferoid/millettioid clade</taxon>
        <taxon>Phaseoleae</taxon>
        <taxon>Canavalia</taxon>
    </lineage>
</organism>
<accession>A0AAN9QUF3</accession>
<feature type="compositionally biased region" description="Low complexity" evidence="1">
    <location>
        <begin position="48"/>
        <end position="69"/>
    </location>
</feature>
<reference evidence="2 3" key="1">
    <citation type="submission" date="2024-01" db="EMBL/GenBank/DDBJ databases">
        <title>The genomes of 5 underutilized Papilionoideae crops provide insights into root nodulation and disease resistanc.</title>
        <authorList>
            <person name="Jiang F."/>
        </authorList>
    </citation>
    <scope>NUCLEOTIDE SEQUENCE [LARGE SCALE GENOMIC DNA]</scope>
    <source>
        <strain evidence="2">LVBAO_FW01</strain>
        <tissue evidence="2">Leaves</tissue>
    </source>
</reference>
<evidence type="ECO:0000256" key="1">
    <source>
        <dbReference type="SAM" id="MobiDB-lite"/>
    </source>
</evidence>
<dbReference type="NCBIfam" id="TIGR01570">
    <property type="entry name" value="A_thal_3588"/>
    <property type="match status" value="1"/>
</dbReference>
<evidence type="ECO:0000313" key="3">
    <source>
        <dbReference type="Proteomes" id="UP001367508"/>
    </source>
</evidence>
<evidence type="ECO:0000313" key="2">
    <source>
        <dbReference type="EMBL" id="KAK7350840.1"/>
    </source>
</evidence>
<feature type="compositionally biased region" description="Basic and acidic residues" evidence="1">
    <location>
        <begin position="35"/>
        <end position="45"/>
    </location>
</feature>
<feature type="compositionally biased region" description="Pro residues" evidence="1">
    <location>
        <begin position="70"/>
        <end position="79"/>
    </location>
</feature>
<dbReference type="InterPro" id="IPR006460">
    <property type="entry name" value="MIZ1-like_pln"/>
</dbReference>